<dbReference type="InterPro" id="IPR002173">
    <property type="entry name" value="Carboh/pur_kinase_PfkB_CS"/>
</dbReference>
<evidence type="ECO:0000256" key="5">
    <source>
        <dbReference type="ARBA" id="ARBA00022840"/>
    </source>
</evidence>
<keyword evidence="3" id="KW-0547">Nucleotide-binding</keyword>
<name>A0ABT2Z1R9_9RHOB</name>
<dbReference type="InterPro" id="IPR029056">
    <property type="entry name" value="Ribokinase-like"/>
</dbReference>
<dbReference type="PIRSF" id="PIRSF000535">
    <property type="entry name" value="1PFK/6PFK/LacC"/>
    <property type="match status" value="1"/>
</dbReference>
<dbReference type="NCBIfam" id="TIGR03168">
    <property type="entry name" value="1-PFK"/>
    <property type="match status" value="1"/>
</dbReference>
<keyword evidence="5" id="KW-0067">ATP-binding</keyword>
<comment type="similarity">
    <text evidence="1 6">Belongs to the carbohydrate kinase PfkB family.</text>
</comment>
<evidence type="ECO:0000256" key="4">
    <source>
        <dbReference type="ARBA" id="ARBA00022777"/>
    </source>
</evidence>
<keyword evidence="4" id="KW-0418">Kinase</keyword>
<dbReference type="PROSITE" id="PS00583">
    <property type="entry name" value="PFKB_KINASES_1"/>
    <property type="match status" value="1"/>
</dbReference>
<proteinExistence type="inferred from homology"/>
<reference evidence="8 9" key="1">
    <citation type="submission" date="2022-10" db="EMBL/GenBank/DDBJ databases">
        <title>Defluviimonas sp. nov., isolated from ocean surface water.</title>
        <authorList>
            <person name="He W."/>
            <person name="Wang L."/>
            <person name="Zhang D.-F."/>
        </authorList>
    </citation>
    <scope>NUCLEOTIDE SEQUENCE [LARGE SCALE GENOMIC DNA]</scope>
    <source>
        <strain evidence="8 9">WL0075</strain>
    </source>
</reference>
<evidence type="ECO:0000256" key="1">
    <source>
        <dbReference type="ARBA" id="ARBA00010688"/>
    </source>
</evidence>
<evidence type="ECO:0000313" key="8">
    <source>
        <dbReference type="EMBL" id="MCV2865038.1"/>
    </source>
</evidence>
<sequence>MTPIVTLTLNPALDLAVETRRVLPGPKLRCTAPRIDPGGGGVNVSRVVARLGGETLALVAVGGGNGARLCAALATENVPFRPLPSPGETREGLTVTERSTGEQYRFALPGPKWRASDVASALRSTVQAVARGQFLVMSGSLPPGVPADVAARLARRIARAGGRMGADTSGAALAELAGGPSGLDLLRMNGAEAEELAGHPLPLAADSADFAQALVHRGVARLVIVARGAEGSVLASPEGRFLARAAEVPVKSRIGAGDSFMGAMVLALARGLRPERALQEGTAAACAAVMTDATELCRAREARRLIRDCPVQPV</sequence>
<dbReference type="EMBL" id="JAOWLA010000008">
    <property type="protein sequence ID" value="MCV2865038.1"/>
    <property type="molecule type" value="Genomic_DNA"/>
</dbReference>
<dbReference type="RefSeq" id="WP_263721557.1">
    <property type="nucleotide sequence ID" value="NZ_JAOWLA010000008.1"/>
</dbReference>
<evidence type="ECO:0000256" key="2">
    <source>
        <dbReference type="ARBA" id="ARBA00022679"/>
    </source>
</evidence>
<evidence type="ECO:0000256" key="3">
    <source>
        <dbReference type="ARBA" id="ARBA00022741"/>
    </source>
</evidence>
<dbReference type="Gene3D" id="3.40.1190.20">
    <property type="match status" value="1"/>
</dbReference>
<keyword evidence="9" id="KW-1185">Reference proteome</keyword>
<dbReference type="SUPFAM" id="SSF53613">
    <property type="entry name" value="Ribokinase-like"/>
    <property type="match status" value="1"/>
</dbReference>
<dbReference type="Pfam" id="PF00294">
    <property type="entry name" value="PfkB"/>
    <property type="match status" value="1"/>
</dbReference>
<comment type="caution">
    <text evidence="8">The sequence shown here is derived from an EMBL/GenBank/DDBJ whole genome shotgun (WGS) entry which is preliminary data.</text>
</comment>
<keyword evidence="2 6" id="KW-0808">Transferase</keyword>
<dbReference type="Proteomes" id="UP001652503">
    <property type="component" value="Unassembled WGS sequence"/>
</dbReference>
<evidence type="ECO:0000256" key="6">
    <source>
        <dbReference type="PIRNR" id="PIRNR000535"/>
    </source>
</evidence>
<evidence type="ECO:0000313" key="9">
    <source>
        <dbReference type="Proteomes" id="UP001652503"/>
    </source>
</evidence>
<accession>A0ABT2Z1R9</accession>
<dbReference type="PANTHER" id="PTHR46566:SF2">
    <property type="entry name" value="ATP-DEPENDENT 6-PHOSPHOFRUCTOKINASE ISOZYME 2"/>
    <property type="match status" value="1"/>
</dbReference>
<feature type="domain" description="Carbohydrate kinase PfkB" evidence="7">
    <location>
        <begin position="24"/>
        <end position="292"/>
    </location>
</feature>
<dbReference type="PANTHER" id="PTHR46566">
    <property type="entry name" value="1-PHOSPHOFRUCTOKINASE-RELATED"/>
    <property type="match status" value="1"/>
</dbReference>
<gene>
    <name evidence="8" type="ORF">OE647_09840</name>
</gene>
<evidence type="ECO:0000259" key="7">
    <source>
        <dbReference type="Pfam" id="PF00294"/>
    </source>
</evidence>
<dbReference type="InterPro" id="IPR011611">
    <property type="entry name" value="PfkB_dom"/>
</dbReference>
<dbReference type="InterPro" id="IPR017583">
    <property type="entry name" value="Tagatose/fructose_Pkinase"/>
</dbReference>
<protein>
    <recommendedName>
        <fullName evidence="6">Phosphofructokinase</fullName>
    </recommendedName>
</protein>
<organism evidence="8 9">
    <name type="scientific">Albidovulum sediminicola</name>
    <dbReference type="NCBI Taxonomy" id="2984331"/>
    <lineage>
        <taxon>Bacteria</taxon>
        <taxon>Pseudomonadati</taxon>
        <taxon>Pseudomonadota</taxon>
        <taxon>Alphaproteobacteria</taxon>
        <taxon>Rhodobacterales</taxon>
        <taxon>Paracoccaceae</taxon>
        <taxon>Albidovulum</taxon>
    </lineage>
</organism>
<dbReference type="CDD" id="cd01164">
    <property type="entry name" value="FruK_PfkB_like"/>
    <property type="match status" value="1"/>
</dbReference>